<feature type="transmembrane region" description="Helical" evidence="1">
    <location>
        <begin position="144"/>
        <end position="164"/>
    </location>
</feature>
<dbReference type="GO" id="GO:0008233">
    <property type="term" value="F:peptidase activity"/>
    <property type="evidence" value="ECO:0007669"/>
    <property type="project" value="UniProtKB-KW"/>
</dbReference>
<keyword evidence="1" id="KW-1133">Transmembrane helix</keyword>
<keyword evidence="3" id="KW-0645">Protease</keyword>
<dbReference type="Proteomes" id="UP001059597">
    <property type="component" value="Plasmid SNP1"/>
</dbReference>
<feature type="domain" description="CAAX prenyl protease 2/Lysostaphin resistance protein A-like" evidence="2">
    <location>
        <begin position="117"/>
        <end position="220"/>
    </location>
</feature>
<dbReference type="PANTHER" id="PTHR35797:SF1">
    <property type="entry name" value="PROTEASE"/>
    <property type="match status" value="1"/>
</dbReference>
<keyword evidence="4" id="KW-1185">Reference proteome</keyword>
<keyword evidence="1" id="KW-0812">Transmembrane</keyword>
<gene>
    <name evidence="3" type="ORF">HEK616_80610</name>
</gene>
<dbReference type="Pfam" id="PF02517">
    <property type="entry name" value="Rce1-like"/>
    <property type="match status" value="1"/>
</dbReference>
<evidence type="ECO:0000313" key="3">
    <source>
        <dbReference type="EMBL" id="BDM74574.1"/>
    </source>
</evidence>
<dbReference type="PANTHER" id="PTHR35797">
    <property type="entry name" value="PROTEASE-RELATED"/>
    <property type="match status" value="1"/>
</dbReference>
<evidence type="ECO:0000259" key="2">
    <source>
        <dbReference type="Pfam" id="PF02517"/>
    </source>
</evidence>
<organism evidence="3 4">
    <name type="scientific">Streptomyces nigrescens</name>
    <dbReference type="NCBI Taxonomy" id="1920"/>
    <lineage>
        <taxon>Bacteria</taxon>
        <taxon>Bacillati</taxon>
        <taxon>Actinomycetota</taxon>
        <taxon>Actinomycetes</taxon>
        <taxon>Kitasatosporales</taxon>
        <taxon>Streptomycetaceae</taxon>
        <taxon>Streptomyces</taxon>
    </lineage>
</organism>
<evidence type="ECO:0000256" key="1">
    <source>
        <dbReference type="SAM" id="Phobius"/>
    </source>
</evidence>
<keyword evidence="3" id="KW-0378">Hydrolase</keyword>
<geneLocation type="plasmid" evidence="3 4">
    <name>SNP1</name>
</geneLocation>
<accession>A0ABM8A765</accession>
<feature type="transmembrane region" description="Helical" evidence="1">
    <location>
        <begin position="113"/>
        <end position="132"/>
    </location>
</feature>
<reference evidence="3" key="1">
    <citation type="submission" date="2022-06" db="EMBL/GenBank/DDBJ databases">
        <title>Complete genome sequence of Streptomyces nigrescens HEK616.</title>
        <authorList>
            <person name="Asamizu S."/>
            <person name="Onaka H."/>
        </authorList>
    </citation>
    <scope>NUCLEOTIDE SEQUENCE</scope>
    <source>
        <strain evidence="3">HEK616</strain>
        <plasmid evidence="3">SNP1</plasmid>
    </source>
</reference>
<feature type="transmembrane region" description="Helical" evidence="1">
    <location>
        <begin position="238"/>
        <end position="257"/>
    </location>
</feature>
<proteinExistence type="predicted"/>
<keyword evidence="3" id="KW-0614">Plasmid</keyword>
<feature type="transmembrane region" description="Helical" evidence="1">
    <location>
        <begin position="207"/>
        <end position="226"/>
    </location>
</feature>
<dbReference type="EMBL" id="AP026074">
    <property type="protein sequence ID" value="BDM74574.1"/>
    <property type="molecule type" value="Genomic_DNA"/>
</dbReference>
<dbReference type="GO" id="GO:0006508">
    <property type="term" value="P:proteolysis"/>
    <property type="evidence" value="ECO:0007669"/>
    <property type="project" value="UniProtKB-KW"/>
</dbReference>
<sequence length="270" mass="29256">MAAFLALSFGGTWGWLWCATAVFGLSPLNPLLQVPACCMPSIAAVVVRRWVTREGFADAGLGLRLKTAWPYYLAAWLCPAALAACTLGLAVLFGLWHPRLSGLGGVLPGADDVLTVLGMMMASLVLTPLYWGEEFGWTSYLRPRLFGGALLPSSLVTGLIWAVWHVPLAFIGYVDFPNMALGLLVWTVSFQFQEVILMWLYTRSGSIWVASLAHAGNNMVLSLVLGQVLDEGAGLGPTWPMVLSTIPLAVLSLAITVHTRRRTAVRRTNQ</sequence>
<feature type="transmembrane region" description="Helical" evidence="1">
    <location>
        <begin position="176"/>
        <end position="200"/>
    </location>
</feature>
<dbReference type="InterPro" id="IPR003675">
    <property type="entry name" value="Rce1/LyrA-like_dom"/>
</dbReference>
<dbReference type="InterPro" id="IPR042150">
    <property type="entry name" value="MmRce1-like"/>
</dbReference>
<feature type="transmembrane region" description="Helical" evidence="1">
    <location>
        <begin position="31"/>
        <end position="51"/>
    </location>
</feature>
<name>A0ABM8A765_STRNI</name>
<evidence type="ECO:0000313" key="4">
    <source>
        <dbReference type="Proteomes" id="UP001059597"/>
    </source>
</evidence>
<feature type="transmembrane region" description="Helical" evidence="1">
    <location>
        <begin position="71"/>
        <end position="93"/>
    </location>
</feature>
<protein>
    <submittedName>
        <fullName evidence="3">CAAX amino protease</fullName>
    </submittedName>
</protein>
<keyword evidence="1" id="KW-0472">Membrane</keyword>